<organism evidence="2 3">
    <name type="scientific">Bizionia sediminis</name>
    <dbReference type="NCBI Taxonomy" id="1737064"/>
    <lineage>
        <taxon>Bacteria</taxon>
        <taxon>Pseudomonadati</taxon>
        <taxon>Bacteroidota</taxon>
        <taxon>Flavobacteriia</taxon>
        <taxon>Flavobacteriales</taxon>
        <taxon>Flavobacteriaceae</taxon>
        <taxon>Bizionia</taxon>
    </lineage>
</organism>
<feature type="transmembrane region" description="Helical" evidence="1">
    <location>
        <begin position="279"/>
        <end position="300"/>
    </location>
</feature>
<reference evidence="3" key="1">
    <citation type="journal article" date="2019" name="Int. J. Syst. Evol. Microbiol.">
        <title>The Global Catalogue of Microorganisms (GCM) 10K type strain sequencing project: providing services to taxonomists for standard genome sequencing and annotation.</title>
        <authorList>
            <consortium name="The Broad Institute Genomics Platform"/>
            <consortium name="The Broad Institute Genome Sequencing Center for Infectious Disease"/>
            <person name="Wu L."/>
            <person name="Ma J."/>
        </authorList>
    </citation>
    <scope>NUCLEOTIDE SEQUENCE [LARGE SCALE GENOMIC DNA]</scope>
    <source>
        <strain evidence="3">KCTC 42587</strain>
    </source>
</reference>
<dbReference type="Proteomes" id="UP001597472">
    <property type="component" value="Unassembled WGS sequence"/>
</dbReference>
<dbReference type="EMBL" id="JBHULS010000001">
    <property type="protein sequence ID" value="MFD2550800.1"/>
    <property type="molecule type" value="Genomic_DNA"/>
</dbReference>
<dbReference type="InterPro" id="IPR022134">
    <property type="entry name" value="DUF3667"/>
</dbReference>
<keyword evidence="1" id="KW-0812">Transmembrane</keyword>
<keyword evidence="1" id="KW-0472">Membrane</keyword>
<evidence type="ECO:0000313" key="2">
    <source>
        <dbReference type="EMBL" id="MFD2550800.1"/>
    </source>
</evidence>
<comment type="caution">
    <text evidence="2">The sequence shown here is derived from an EMBL/GenBank/DDBJ whole genome shotgun (WGS) entry which is preliminary data.</text>
</comment>
<proteinExistence type="predicted"/>
<protein>
    <submittedName>
        <fullName evidence="2">DUF3667 domain-containing protein</fullName>
    </submittedName>
</protein>
<dbReference type="Pfam" id="PF12412">
    <property type="entry name" value="DUF3667"/>
    <property type="match status" value="1"/>
</dbReference>
<feature type="transmembrane region" description="Helical" evidence="1">
    <location>
        <begin position="77"/>
        <end position="96"/>
    </location>
</feature>
<keyword evidence="3" id="KW-1185">Reference proteome</keyword>
<keyword evidence="1" id="KW-1133">Transmembrane helix</keyword>
<dbReference type="RefSeq" id="WP_376891692.1">
    <property type="nucleotide sequence ID" value="NZ_JBHULS010000001.1"/>
</dbReference>
<name>A0ABW5KR10_9FLAO</name>
<feature type="transmembrane region" description="Helical" evidence="1">
    <location>
        <begin position="247"/>
        <end position="267"/>
    </location>
</feature>
<evidence type="ECO:0000313" key="3">
    <source>
        <dbReference type="Proteomes" id="UP001597472"/>
    </source>
</evidence>
<evidence type="ECO:0000256" key="1">
    <source>
        <dbReference type="SAM" id="Phobius"/>
    </source>
</evidence>
<feature type="transmembrane region" description="Helical" evidence="1">
    <location>
        <begin position="344"/>
        <end position="363"/>
    </location>
</feature>
<sequence length="364" mass="42053">MAHSNYICKNCGSFFNDRFAFCPHCGQKRNDKLTLKVLFYNTISNYFSFDARFFKSFFPLVLKPGFLAEKFIEGKRLLYLHPAQMYLFSAIVFFFLNSFKVSNLKELVDADLLQNFERTEVQEKYTTNDLKNLKIVETTAEKARIDSTENTNVLKTFEDANAGFSREDEQVAAIAKDTISKTAALSAENEFATLDSLIAINAPMHLILKEMGLPDDAGIIKTRIYKQGLKFYKVRKAGGLIQKFFDALPIAMFFVLPLFALILFIVFRNVRNYAHHLVFSFYYFSFLFTVFSFILIVNYIFQIPGWLDWIIVVCTFLYLVHAMKRFYKQSAFKSYIKASLTMCLFFPVVLISGMVVLGFAFMFA</sequence>
<feature type="transmembrane region" description="Helical" evidence="1">
    <location>
        <begin position="306"/>
        <end position="323"/>
    </location>
</feature>
<gene>
    <name evidence="2" type="ORF">ACFSQP_03120</name>
</gene>
<accession>A0ABW5KR10</accession>